<proteinExistence type="predicted"/>
<feature type="chain" id="PRO_5002215414" evidence="2">
    <location>
        <begin position="21"/>
        <end position="526"/>
    </location>
</feature>
<reference evidence="3" key="1">
    <citation type="submission" date="2014-09" db="EMBL/GenBank/DDBJ databases">
        <title>Draft genome sequence of an oleaginous Mucoromycotina fungus Mucor ambiguus NBRC6742.</title>
        <authorList>
            <person name="Takeda I."/>
            <person name="Yamane N."/>
            <person name="Morita T."/>
            <person name="Tamano K."/>
            <person name="Machida M."/>
            <person name="Baker S."/>
            <person name="Koike H."/>
        </authorList>
    </citation>
    <scope>NUCLEOTIDE SEQUENCE</scope>
    <source>
        <strain evidence="3">NBRC 6742</strain>
    </source>
</reference>
<evidence type="ECO:0000256" key="1">
    <source>
        <dbReference type="SAM" id="MobiDB-lite"/>
    </source>
</evidence>
<gene>
    <name evidence="3" type="ORF">MAM1_0176c07308</name>
</gene>
<dbReference type="Proteomes" id="UP000053815">
    <property type="component" value="Unassembled WGS sequence"/>
</dbReference>
<protein>
    <submittedName>
        <fullName evidence="3">Uncharacterized protein</fullName>
    </submittedName>
</protein>
<keyword evidence="4" id="KW-1185">Reference proteome</keyword>
<evidence type="ECO:0000256" key="2">
    <source>
        <dbReference type="SAM" id="SignalP"/>
    </source>
</evidence>
<organism evidence="3">
    <name type="scientific">Mucor ambiguus</name>
    <dbReference type="NCBI Taxonomy" id="91626"/>
    <lineage>
        <taxon>Eukaryota</taxon>
        <taxon>Fungi</taxon>
        <taxon>Fungi incertae sedis</taxon>
        <taxon>Mucoromycota</taxon>
        <taxon>Mucoromycotina</taxon>
        <taxon>Mucoromycetes</taxon>
        <taxon>Mucorales</taxon>
        <taxon>Mucorineae</taxon>
        <taxon>Mucoraceae</taxon>
        <taxon>Mucor</taxon>
    </lineage>
</organism>
<dbReference type="STRING" id="91626.A0A0C9MK34"/>
<keyword evidence="2" id="KW-0732">Signal</keyword>
<feature type="compositionally biased region" description="Low complexity" evidence="1">
    <location>
        <begin position="65"/>
        <end position="79"/>
    </location>
</feature>
<name>A0A0C9MK34_9FUNG</name>
<feature type="region of interest" description="Disordered" evidence="1">
    <location>
        <begin position="23"/>
        <end position="90"/>
    </location>
</feature>
<sequence>MKLMLKTSIVLIYCTLSVLAKGGGGGGGRGGGGGSSSGGSSGGSRGGTGGGSSGGSTGGRGTGSTGSTSGRGVAGTGSTPNSVSSKGGTGGFGGAPPSYYSSTRSSYTNYPPAYSGGYSPASRYGYTGFYNPALIYFAIMPPFLFYGYHSAYHRYNQNNGYYYAPQLTEQGSNTNNVIINGTANSGKDDNYHISFNISTNNQYPMVDHAFFASSDHNARNADFAYRLQFSQIIEFEDANQNGFYDANEQIYSVTSLQNLAWQPFQVTNITVPNNATQSYLQTGTTATVAYNNTAGNTTGSPNFTVRITYRTSNLQLNNTAPIIMQPNSLQYDFSVEGFPTTVANAHPNARLGVAQLLSTNANEPVNFDVNMTTPLDVANQIKTNLTYGLSIGDYTEGRSEYQPTVNISDASSGMAVAWTNGIDANTVAAAPAYSTDDWIWGAESAPSTRVNKLLLITMPGYTASGNTTTTGSTTTNTTFSGFGFLDTDVMNALASSGGPSSFALMTSSKIMNLIVASTIAIYFIVL</sequence>
<dbReference type="AlphaFoldDB" id="A0A0C9MK34"/>
<dbReference type="EMBL" id="DF836465">
    <property type="protein sequence ID" value="GAN07804.1"/>
    <property type="molecule type" value="Genomic_DNA"/>
</dbReference>
<dbReference type="OrthoDB" id="2124915at2759"/>
<feature type="compositionally biased region" description="Gly residues" evidence="1">
    <location>
        <begin position="23"/>
        <end position="64"/>
    </location>
</feature>
<evidence type="ECO:0000313" key="3">
    <source>
        <dbReference type="EMBL" id="GAN07804.1"/>
    </source>
</evidence>
<accession>A0A0C9MK34</accession>
<feature type="signal peptide" evidence="2">
    <location>
        <begin position="1"/>
        <end position="20"/>
    </location>
</feature>
<evidence type="ECO:0000313" key="4">
    <source>
        <dbReference type="Proteomes" id="UP000053815"/>
    </source>
</evidence>